<name>A0ABQ9JLT5_9CUCU</name>
<evidence type="ECO:0000313" key="2">
    <source>
        <dbReference type="Proteomes" id="UP001162164"/>
    </source>
</evidence>
<accession>A0ABQ9JLT5</accession>
<reference evidence="1" key="1">
    <citation type="journal article" date="2023" name="Insect Mol. Biol.">
        <title>Genome sequencing provides insights into the evolution of gene families encoding plant cell wall-degrading enzymes in longhorned beetles.</title>
        <authorList>
            <person name="Shin N.R."/>
            <person name="Okamura Y."/>
            <person name="Kirsch R."/>
            <person name="Pauchet Y."/>
        </authorList>
    </citation>
    <scope>NUCLEOTIDE SEQUENCE</scope>
    <source>
        <strain evidence="1">MMC_N1</strain>
    </source>
</reference>
<gene>
    <name evidence="1" type="ORF">NQ317_002284</name>
</gene>
<comment type="caution">
    <text evidence="1">The sequence shown here is derived from an EMBL/GenBank/DDBJ whole genome shotgun (WGS) entry which is preliminary data.</text>
</comment>
<protein>
    <submittedName>
        <fullName evidence="1">Uncharacterized protein</fullName>
    </submittedName>
</protein>
<keyword evidence="2" id="KW-1185">Reference proteome</keyword>
<sequence>MERNLGNTADISSRVVCYMFSQLGQDLNVVLLVYRLTPKYSLNRDNMLIVFCDIKGIIISRRGQDKNGRLTEEGNT</sequence>
<dbReference type="Proteomes" id="UP001162164">
    <property type="component" value="Unassembled WGS sequence"/>
</dbReference>
<dbReference type="EMBL" id="JAPWTJ010000413">
    <property type="protein sequence ID" value="KAJ8978647.1"/>
    <property type="molecule type" value="Genomic_DNA"/>
</dbReference>
<organism evidence="1 2">
    <name type="scientific">Molorchus minor</name>
    <dbReference type="NCBI Taxonomy" id="1323400"/>
    <lineage>
        <taxon>Eukaryota</taxon>
        <taxon>Metazoa</taxon>
        <taxon>Ecdysozoa</taxon>
        <taxon>Arthropoda</taxon>
        <taxon>Hexapoda</taxon>
        <taxon>Insecta</taxon>
        <taxon>Pterygota</taxon>
        <taxon>Neoptera</taxon>
        <taxon>Endopterygota</taxon>
        <taxon>Coleoptera</taxon>
        <taxon>Polyphaga</taxon>
        <taxon>Cucujiformia</taxon>
        <taxon>Chrysomeloidea</taxon>
        <taxon>Cerambycidae</taxon>
        <taxon>Lamiinae</taxon>
        <taxon>Monochamini</taxon>
        <taxon>Molorchus</taxon>
    </lineage>
</organism>
<proteinExistence type="predicted"/>
<evidence type="ECO:0000313" key="1">
    <source>
        <dbReference type="EMBL" id="KAJ8978647.1"/>
    </source>
</evidence>